<dbReference type="OrthoDB" id="3038990at2759"/>
<dbReference type="RefSeq" id="XP_025370058.1">
    <property type="nucleotide sequence ID" value="XM_025510095.1"/>
</dbReference>
<feature type="compositionally biased region" description="Low complexity" evidence="1">
    <location>
        <begin position="550"/>
        <end position="565"/>
    </location>
</feature>
<feature type="transmembrane region" description="Helical" evidence="2">
    <location>
        <begin position="121"/>
        <end position="144"/>
    </location>
</feature>
<gene>
    <name evidence="3" type="ORF">IE81DRAFT_111878</name>
</gene>
<evidence type="ECO:0000313" key="4">
    <source>
        <dbReference type="Proteomes" id="UP000245783"/>
    </source>
</evidence>
<keyword evidence="2" id="KW-1133">Transmembrane helix</keyword>
<sequence length="995" mass="107027">MRAGGQAVDLAALAVRQVGSSNATGIVTSINPSDDSVFLHVSPAESQAIIAGLVYFSLWLGALGWDVVSTLGFDLMLVRNTNWRSIPSGIHSIAYMLSRYLNVAWICMAVTTPIVRSNDCHIRAITSATLFALGLAATTLVFLLRTAAIWRLKPIVVIPLTISWIAVLALSVTLPINLNGVQLGGEWCTLDVSHITALGVVACVFVFDSLCLFLTVLRLNRTGWRGLLRGLLPGMWLSSRRKQEEAYGEPEPSEDSVAVMLVERTVAFFSIQFVILISAVAVYYATEQVAFRLMQIVACQAISAIMAGRLFRRAWFLTRQQQRAIARQIAQPSPPSYSARYLEDDVSFKFDEVALAAGGAMSPSLVRPSAVESSCLPPGAAMGSGIGDAPISNVARRKSSKAALTAAALADEDLYVEGEFPKTGSTRSLLLPKDSYTSIGTTSAAQRYAARHVRERRSSGDGPDDVSIFVPMDGTLLSAHRRQTLPATLRPSRSAKVSRQTLEDTTKWPAGPSNYAGWWKTGGSAHDDRAVSSGRRSTDTSQSIYEVPRRPVTSHSSSSRSSTSRNQVAHTPSAAPSIFEITRQVQPSVGRASAGPEVLRDALATRESVAVPPLAATPGRRRRPATAPSQRDDLNQRPKRSILFIDSARARRGNFVPNDHELAEFPLRPPRTESGRDFVASPSILGAARIPTPRDRSAYDLDALKAAASLDDRSRYEDAGLGSAPPSMITFGASPESTTRRSVATFADGPAFVRDVPAVSSNPNERRRERPALSGVEAGTATTTPAPAPPTSTEVHDALFAFRQTIDDDAAELSREISRPHTREESKQRTQSSAETDDDRPRTSRGGPLSGFGQPRIGTADSTASRNDGRPTTSHGRPDEMPRPLTGHGKHGSSTGGRFQRIPLESQSSSDLRGQAQDVATRSALSDEPEQQKSAIAEQFERLAAAAARPSADFEALPSSGSGEHEARSAVQKLSGLRPKLDRVSSDNVIESLDS</sequence>
<feature type="compositionally biased region" description="Basic and acidic residues" evidence="1">
    <location>
        <begin position="812"/>
        <end position="828"/>
    </location>
</feature>
<feature type="transmembrane region" description="Helical" evidence="2">
    <location>
        <begin position="196"/>
        <end position="219"/>
    </location>
</feature>
<feature type="region of interest" description="Disordered" evidence="1">
    <location>
        <begin position="480"/>
        <end position="580"/>
    </location>
</feature>
<feature type="transmembrane region" description="Helical" evidence="2">
    <location>
        <begin position="48"/>
        <end position="73"/>
    </location>
</feature>
<dbReference type="InParanoid" id="A0A316W199"/>
<keyword evidence="2" id="KW-0472">Membrane</keyword>
<evidence type="ECO:0000256" key="1">
    <source>
        <dbReference type="SAM" id="MobiDB-lite"/>
    </source>
</evidence>
<protein>
    <submittedName>
        <fullName evidence="3">Uncharacterized protein</fullName>
    </submittedName>
</protein>
<feature type="region of interest" description="Disordered" evidence="1">
    <location>
        <begin position="609"/>
        <end position="641"/>
    </location>
</feature>
<reference evidence="3 4" key="1">
    <citation type="journal article" date="2018" name="Mol. Biol. Evol.">
        <title>Broad Genomic Sampling Reveals a Smut Pathogenic Ancestry of the Fungal Clade Ustilaginomycotina.</title>
        <authorList>
            <person name="Kijpornyongpan T."/>
            <person name="Mondo S.J."/>
            <person name="Barry K."/>
            <person name="Sandor L."/>
            <person name="Lee J."/>
            <person name="Lipzen A."/>
            <person name="Pangilinan J."/>
            <person name="LaButti K."/>
            <person name="Hainaut M."/>
            <person name="Henrissat B."/>
            <person name="Grigoriev I.V."/>
            <person name="Spatafora J.W."/>
            <person name="Aime M.C."/>
        </authorList>
    </citation>
    <scope>NUCLEOTIDE SEQUENCE [LARGE SCALE GENOMIC DNA]</scope>
    <source>
        <strain evidence="3 4">MCA 4658</strain>
    </source>
</reference>
<dbReference type="AlphaFoldDB" id="A0A316W199"/>
<dbReference type="EMBL" id="KZ819375">
    <property type="protein sequence ID" value="PWN42898.1"/>
    <property type="molecule type" value="Genomic_DNA"/>
</dbReference>
<dbReference type="STRING" id="1522189.A0A316W199"/>
<feature type="region of interest" description="Disordered" evidence="1">
    <location>
        <begin position="754"/>
        <end position="934"/>
    </location>
</feature>
<evidence type="ECO:0000256" key="2">
    <source>
        <dbReference type="SAM" id="Phobius"/>
    </source>
</evidence>
<accession>A0A316W199</accession>
<feature type="compositionally biased region" description="Polar residues" evidence="1">
    <location>
        <begin position="860"/>
        <end position="875"/>
    </location>
</feature>
<dbReference type="GeneID" id="37031965"/>
<dbReference type="Proteomes" id="UP000245783">
    <property type="component" value="Unassembled WGS sequence"/>
</dbReference>
<keyword evidence="2" id="KW-0812">Transmembrane</keyword>
<feature type="transmembrane region" description="Helical" evidence="2">
    <location>
        <begin position="93"/>
        <end position="115"/>
    </location>
</feature>
<feature type="transmembrane region" description="Helical" evidence="2">
    <location>
        <begin position="156"/>
        <end position="176"/>
    </location>
</feature>
<feature type="region of interest" description="Disordered" evidence="1">
    <location>
        <begin position="947"/>
        <end position="995"/>
    </location>
</feature>
<feature type="compositionally biased region" description="Polar residues" evidence="1">
    <location>
        <begin position="905"/>
        <end position="924"/>
    </location>
</feature>
<name>A0A316W199_9BASI</name>
<feature type="transmembrane region" description="Helical" evidence="2">
    <location>
        <begin position="266"/>
        <end position="285"/>
    </location>
</feature>
<organism evidence="3 4">
    <name type="scientific">Ceraceosorus guamensis</name>
    <dbReference type="NCBI Taxonomy" id="1522189"/>
    <lineage>
        <taxon>Eukaryota</taxon>
        <taxon>Fungi</taxon>
        <taxon>Dikarya</taxon>
        <taxon>Basidiomycota</taxon>
        <taxon>Ustilaginomycotina</taxon>
        <taxon>Exobasidiomycetes</taxon>
        <taxon>Ceraceosorales</taxon>
        <taxon>Ceraceosoraceae</taxon>
        <taxon>Ceraceosorus</taxon>
    </lineage>
</organism>
<keyword evidence="4" id="KW-1185">Reference proteome</keyword>
<feature type="compositionally biased region" description="Low complexity" evidence="1">
    <location>
        <begin position="947"/>
        <end position="956"/>
    </location>
</feature>
<proteinExistence type="predicted"/>
<evidence type="ECO:0000313" key="3">
    <source>
        <dbReference type="EMBL" id="PWN42898.1"/>
    </source>
</evidence>